<dbReference type="KEGG" id="mtr:11444846"/>
<dbReference type="Gene3D" id="3.10.20.90">
    <property type="entry name" value="Phosphatidylinositol 3-kinase Catalytic Subunit, Chain A, domain 1"/>
    <property type="match status" value="1"/>
</dbReference>
<dbReference type="SUPFAM" id="SSF54236">
    <property type="entry name" value="Ubiquitin-like"/>
    <property type="match status" value="1"/>
</dbReference>
<dbReference type="GO" id="GO:0031593">
    <property type="term" value="F:polyubiquitin modification-dependent protein binding"/>
    <property type="evidence" value="ECO:0000318"/>
    <property type="project" value="GO_Central"/>
</dbReference>
<protein>
    <submittedName>
        <fullName evidence="4">Ubiquitin-like protein, putative</fullName>
    </submittedName>
</protein>
<reference evidence="4 6" key="2">
    <citation type="journal article" date="2014" name="BMC Genomics">
        <title>An improved genome release (version Mt4.0) for the model legume Medicago truncatula.</title>
        <authorList>
            <person name="Tang H."/>
            <person name="Krishnakumar V."/>
            <person name="Bidwell S."/>
            <person name="Rosen B."/>
            <person name="Chan A."/>
            <person name="Zhou S."/>
            <person name="Gentzbittel L."/>
            <person name="Childs K.L."/>
            <person name="Yandell M."/>
            <person name="Gundlach H."/>
            <person name="Mayer K.F."/>
            <person name="Schwartz D.C."/>
            <person name="Town C.D."/>
        </authorList>
    </citation>
    <scope>GENOME REANNOTATION</scope>
    <source>
        <strain evidence="5 6">cv. Jemalong A17</strain>
    </source>
</reference>
<dbReference type="OrthoDB" id="267397at2759"/>
<feature type="compositionally biased region" description="Polar residues" evidence="1">
    <location>
        <begin position="272"/>
        <end position="291"/>
    </location>
</feature>
<dbReference type="GO" id="GO:0005829">
    <property type="term" value="C:cytosol"/>
    <property type="evidence" value="ECO:0000318"/>
    <property type="project" value="GO_Central"/>
</dbReference>
<proteinExistence type="predicted"/>
<reference evidence="4 6" key="1">
    <citation type="journal article" date="2011" name="Nature">
        <title>The Medicago genome provides insight into the evolution of rhizobial symbioses.</title>
        <authorList>
            <person name="Young N.D."/>
            <person name="Debelle F."/>
            <person name="Oldroyd G.E."/>
            <person name="Geurts R."/>
            <person name="Cannon S.B."/>
            <person name="Udvardi M.K."/>
            <person name="Benedito V.A."/>
            <person name="Mayer K.F."/>
            <person name="Gouzy J."/>
            <person name="Schoof H."/>
            <person name="Van de Peer Y."/>
            <person name="Proost S."/>
            <person name="Cook D.R."/>
            <person name="Meyers B.C."/>
            <person name="Spannagl M."/>
            <person name="Cheung F."/>
            <person name="De Mita S."/>
            <person name="Krishnakumar V."/>
            <person name="Gundlach H."/>
            <person name="Zhou S."/>
            <person name="Mudge J."/>
            <person name="Bharti A.K."/>
            <person name="Murray J.D."/>
            <person name="Naoumkina M.A."/>
            <person name="Rosen B."/>
            <person name="Silverstein K.A."/>
            <person name="Tang H."/>
            <person name="Rombauts S."/>
            <person name="Zhao P.X."/>
            <person name="Zhou P."/>
            <person name="Barbe V."/>
            <person name="Bardou P."/>
            <person name="Bechner M."/>
            <person name="Bellec A."/>
            <person name="Berger A."/>
            <person name="Berges H."/>
            <person name="Bidwell S."/>
            <person name="Bisseling T."/>
            <person name="Choisne N."/>
            <person name="Couloux A."/>
            <person name="Denny R."/>
            <person name="Deshpande S."/>
            <person name="Dai X."/>
            <person name="Doyle J.J."/>
            <person name="Dudez A.M."/>
            <person name="Farmer A.D."/>
            <person name="Fouteau S."/>
            <person name="Franken C."/>
            <person name="Gibelin C."/>
            <person name="Gish J."/>
            <person name="Goldstein S."/>
            <person name="Gonzalez A.J."/>
            <person name="Green P.J."/>
            <person name="Hallab A."/>
            <person name="Hartog M."/>
            <person name="Hua A."/>
            <person name="Humphray S.J."/>
            <person name="Jeong D.H."/>
            <person name="Jing Y."/>
            <person name="Jocker A."/>
            <person name="Kenton S.M."/>
            <person name="Kim D.J."/>
            <person name="Klee K."/>
            <person name="Lai H."/>
            <person name="Lang C."/>
            <person name="Lin S."/>
            <person name="Macmil S.L."/>
            <person name="Magdelenat G."/>
            <person name="Matthews L."/>
            <person name="McCorrison J."/>
            <person name="Monaghan E.L."/>
            <person name="Mun J.H."/>
            <person name="Najar F.Z."/>
            <person name="Nicholson C."/>
            <person name="Noirot C."/>
            <person name="O'Bleness M."/>
            <person name="Paule C.R."/>
            <person name="Poulain J."/>
            <person name="Prion F."/>
            <person name="Qin B."/>
            <person name="Qu C."/>
            <person name="Retzel E.F."/>
            <person name="Riddle C."/>
            <person name="Sallet E."/>
            <person name="Samain S."/>
            <person name="Samson N."/>
            <person name="Sanders I."/>
            <person name="Saurat O."/>
            <person name="Scarpelli C."/>
            <person name="Schiex T."/>
            <person name="Segurens B."/>
            <person name="Severin A.J."/>
            <person name="Sherrier D.J."/>
            <person name="Shi R."/>
            <person name="Sims S."/>
            <person name="Singer S.R."/>
            <person name="Sinharoy S."/>
            <person name="Sterck L."/>
            <person name="Viollet A."/>
            <person name="Wang B.B."/>
            <person name="Wang K."/>
            <person name="Wang M."/>
            <person name="Wang X."/>
            <person name="Warfsmann J."/>
            <person name="Weissenbach J."/>
            <person name="White D.D."/>
            <person name="White J.D."/>
            <person name="Wiley G.B."/>
            <person name="Wincker P."/>
            <person name="Xing Y."/>
            <person name="Yang L."/>
            <person name="Yao Z."/>
            <person name="Ying F."/>
            <person name="Zhai J."/>
            <person name="Zhou L."/>
            <person name="Zuber A."/>
            <person name="Denarie J."/>
            <person name="Dixon R.A."/>
            <person name="May G.D."/>
            <person name="Schwartz D.C."/>
            <person name="Rogers J."/>
            <person name="Quetier F."/>
            <person name="Town C.D."/>
            <person name="Roe B.A."/>
        </authorList>
    </citation>
    <scope>NUCLEOTIDE SEQUENCE [LARGE SCALE GENOMIC DNA]</scope>
    <source>
        <strain evidence="4">A17</strain>
        <strain evidence="5 6">cv. Jemalong A17</strain>
    </source>
</reference>
<accession>G7L9G2</accession>
<dbReference type="GO" id="GO:0006511">
    <property type="term" value="P:ubiquitin-dependent protein catabolic process"/>
    <property type="evidence" value="ECO:0000318"/>
    <property type="project" value="GO_Central"/>
</dbReference>
<name>G7L9G2_MEDTR</name>
<dbReference type="PROSITE" id="PS50053">
    <property type="entry name" value="UBIQUITIN_2"/>
    <property type="match status" value="1"/>
</dbReference>
<feature type="region of interest" description="Disordered" evidence="1">
    <location>
        <begin position="270"/>
        <end position="296"/>
    </location>
</feature>
<evidence type="ECO:0000313" key="6">
    <source>
        <dbReference type="Proteomes" id="UP000002051"/>
    </source>
</evidence>
<dbReference type="InterPro" id="IPR015940">
    <property type="entry name" value="UBA"/>
</dbReference>
<accession>A0A0C3Y2Y7</accession>
<feature type="domain" description="UBA" evidence="2">
    <location>
        <begin position="437"/>
        <end position="482"/>
    </location>
</feature>
<dbReference type="CDD" id="cd14399">
    <property type="entry name" value="UBA_PLICs"/>
    <property type="match status" value="1"/>
</dbReference>
<dbReference type="PANTHER" id="PTHR10677:SF58">
    <property type="entry name" value="UBIQUILIN-RELATED"/>
    <property type="match status" value="1"/>
</dbReference>
<dbReference type="InterPro" id="IPR015496">
    <property type="entry name" value="Ubiquilin"/>
</dbReference>
<dbReference type="Pfam" id="PF23195">
    <property type="entry name" value="UBQLN1"/>
    <property type="match status" value="1"/>
</dbReference>
<evidence type="ECO:0000259" key="2">
    <source>
        <dbReference type="PROSITE" id="PS50030"/>
    </source>
</evidence>
<dbReference type="InterPro" id="IPR009060">
    <property type="entry name" value="UBA-like_sf"/>
</dbReference>
<dbReference type="SMART" id="SM00213">
    <property type="entry name" value="UBQ"/>
    <property type="match status" value="1"/>
</dbReference>
<dbReference type="Proteomes" id="UP000002051">
    <property type="component" value="Chromosome 8"/>
</dbReference>
<feature type="region of interest" description="Disordered" evidence="1">
    <location>
        <begin position="1"/>
        <end position="32"/>
    </location>
</feature>
<evidence type="ECO:0000313" key="4">
    <source>
        <dbReference type="EMBL" id="AET03630.2"/>
    </source>
</evidence>
<dbReference type="HOGENOM" id="CLU_024293_4_0_1"/>
<dbReference type="EMBL" id="CM001224">
    <property type="protein sequence ID" value="AET03630.2"/>
    <property type="molecule type" value="Genomic_DNA"/>
</dbReference>
<reference evidence="5" key="3">
    <citation type="submission" date="2015-04" db="UniProtKB">
        <authorList>
            <consortium name="EnsemblPlants"/>
        </authorList>
    </citation>
    <scope>IDENTIFICATION</scope>
    <source>
        <strain evidence="5">cv. Jemalong A17</strain>
    </source>
</reference>
<dbReference type="PaxDb" id="3880-AET03630"/>
<dbReference type="Pfam" id="PF00240">
    <property type="entry name" value="ubiquitin"/>
    <property type="match status" value="1"/>
</dbReference>
<dbReference type="InterPro" id="IPR000626">
    <property type="entry name" value="Ubiquitin-like_dom"/>
</dbReference>
<dbReference type="eggNOG" id="KOG0010">
    <property type="taxonomic scope" value="Eukaryota"/>
</dbReference>
<dbReference type="PANTHER" id="PTHR10677">
    <property type="entry name" value="UBIQUILIN"/>
    <property type="match status" value="1"/>
</dbReference>
<keyword evidence="6" id="KW-1185">Reference proteome</keyword>
<dbReference type="SMART" id="SM00165">
    <property type="entry name" value="UBA"/>
    <property type="match status" value="1"/>
</dbReference>
<feature type="compositionally biased region" description="Polar residues" evidence="1">
    <location>
        <begin position="1"/>
        <end position="31"/>
    </location>
</feature>
<feature type="domain" description="Ubiquitin-like" evidence="3">
    <location>
        <begin position="53"/>
        <end position="122"/>
    </location>
</feature>
<evidence type="ECO:0000259" key="3">
    <source>
        <dbReference type="PROSITE" id="PS50053"/>
    </source>
</evidence>
<organism evidence="4 6">
    <name type="scientific">Medicago truncatula</name>
    <name type="common">Barrel medic</name>
    <name type="synonym">Medicago tribuloides</name>
    <dbReference type="NCBI Taxonomy" id="3880"/>
    <lineage>
        <taxon>Eukaryota</taxon>
        <taxon>Viridiplantae</taxon>
        <taxon>Streptophyta</taxon>
        <taxon>Embryophyta</taxon>
        <taxon>Tracheophyta</taxon>
        <taxon>Spermatophyta</taxon>
        <taxon>Magnoliopsida</taxon>
        <taxon>eudicotyledons</taxon>
        <taxon>Gunneridae</taxon>
        <taxon>Pentapetalae</taxon>
        <taxon>rosids</taxon>
        <taxon>fabids</taxon>
        <taxon>Fabales</taxon>
        <taxon>Fabaceae</taxon>
        <taxon>Papilionoideae</taxon>
        <taxon>50 kb inversion clade</taxon>
        <taxon>NPAAA clade</taxon>
        <taxon>Hologalegina</taxon>
        <taxon>IRL clade</taxon>
        <taxon>Trifolieae</taxon>
        <taxon>Medicago</taxon>
    </lineage>
</organism>
<sequence length="485" mass="53694">MENYENDSCTSLLPTNGAQSDGVTRPTSNDYKPNILEDKEVAACKLKGVAESVNINVRYFNGSKFCVEAALESTVESFKQLIIGNCDIPIQNQRLIYKGNILQNNQSLQSYGLGPNHTVYLVRCYAPTDTNDGTNNMDIDADGERDGLLGEGFSDFEPMQLCHPLHASINPHFLREFLSTPDLQCLVLNPDVMWSILTNSQELSGIVFDPSSVIRVLEDVRIPGIVNEIRRLADLELGSIESIPGGLNQLRYIYEDIVEENVAAGIYENQARDQSNGSETNAGSSLPNTTPLPNPWSFTGFEGYQSNIRRSITGENEDDYLQREPVVLEPIDFSNVDSLLGGHVMANANLSTQLVQDQLQEFIPSHPEFGGRNAEQNGEADLSFLREEIQNPDFLSLYSQPETLQQPLSSEQDLLPHLNQQESIQEPNQTTGGTGSEAAEQLYATQLSQLQEMGFFDTQENIRALIATSGDVHAAIQRLSRNSNQ</sequence>
<dbReference type="InterPro" id="IPR029071">
    <property type="entry name" value="Ubiquitin-like_domsf"/>
</dbReference>
<dbReference type="Pfam" id="PF00627">
    <property type="entry name" value="UBA"/>
    <property type="match status" value="1"/>
</dbReference>
<dbReference type="PROSITE" id="PS50030">
    <property type="entry name" value="UBA"/>
    <property type="match status" value="1"/>
</dbReference>
<dbReference type="EnsemblPlants" id="AET03630">
    <property type="protein sequence ID" value="AET03630"/>
    <property type="gene ID" value="MTR_8g073910"/>
</dbReference>
<evidence type="ECO:0000256" key="1">
    <source>
        <dbReference type="SAM" id="MobiDB-lite"/>
    </source>
</evidence>
<gene>
    <name evidence="5" type="primary">11444846</name>
    <name evidence="4" type="ordered locus">MTR_8g073910</name>
</gene>
<evidence type="ECO:0000313" key="5">
    <source>
        <dbReference type="EnsemblPlants" id="AET03630"/>
    </source>
</evidence>
<dbReference type="Gene3D" id="1.10.8.10">
    <property type="entry name" value="DNA helicase RuvA subunit, C-terminal domain"/>
    <property type="match status" value="1"/>
</dbReference>
<dbReference type="SUPFAM" id="SSF46934">
    <property type="entry name" value="UBA-like"/>
    <property type="match status" value="1"/>
</dbReference>
<dbReference type="STRING" id="3880.G7L9G2"/>
<dbReference type="AlphaFoldDB" id="G7L9G2"/>